<accession>A0ABQ3W1Z7</accession>
<organism evidence="1 2">
    <name type="scientific">Lentilactobacillus fungorum</name>
    <dbReference type="NCBI Taxonomy" id="2201250"/>
    <lineage>
        <taxon>Bacteria</taxon>
        <taxon>Bacillati</taxon>
        <taxon>Bacillota</taxon>
        <taxon>Bacilli</taxon>
        <taxon>Lactobacillales</taxon>
        <taxon>Lactobacillaceae</taxon>
        <taxon>Lentilactobacillus</taxon>
    </lineage>
</organism>
<evidence type="ECO:0000313" key="1">
    <source>
        <dbReference type="EMBL" id="GHP14532.1"/>
    </source>
</evidence>
<dbReference type="EMBL" id="BNJR01000016">
    <property type="protein sequence ID" value="GHP14532.1"/>
    <property type="molecule type" value="Genomic_DNA"/>
</dbReference>
<keyword evidence="2" id="KW-1185">Reference proteome</keyword>
<reference evidence="1 2" key="1">
    <citation type="journal article" date="2021" name="Int. J. Syst. Evol. Microbiol.">
        <title>Lentilactobacillus fungorum sp. nov., isolated from spent mushroom substrates.</title>
        <authorList>
            <person name="Tohno M."/>
            <person name="Tanizawa Y."/>
            <person name="Kojima Y."/>
            <person name="Sakamoto M."/>
            <person name="Ohkuma M."/>
            <person name="Kobayashi H."/>
        </authorList>
    </citation>
    <scope>NUCLEOTIDE SEQUENCE [LARGE SCALE GENOMIC DNA]</scope>
    <source>
        <strain evidence="1 2">YK48G</strain>
    </source>
</reference>
<protein>
    <submittedName>
        <fullName evidence="1">Uncharacterized protein</fullName>
    </submittedName>
</protein>
<comment type="caution">
    <text evidence="1">The sequence shown here is derived from an EMBL/GenBank/DDBJ whole genome shotgun (WGS) entry which is preliminary data.</text>
</comment>
<proteinExistence type="predicted"/>
<evidence type="ECO:0000313" key="2">
    <source>
        <dbReference type="Proteomes" id="UP000604765"/>
    </source>
</evidence>
<sequence length="42" mass="4773">MRGKVMVDKELLESNEALNKFDHGDDSEVEVQKVSLEVPQTK</sequence>
<gene>
    <name evidence="1" type="ORF">YK48G_19570</name>
</gene>
<name>A0ABQ3W1Z7_9LACO</name>
<dbReference type="Proteomes" id="UP000604765">
    <property type="component" value="Unassembled WGS sequence"/>
</dbReference>